<feature type="transmembrane region" description="Helical" evidence="1">
    <location>
        <begin position="109"/>
        <end position="127"/>
    </location>
</feature>
<dbReference type="AlphaFoldDB" id="A0ABD5RGE1"/>
<sequence>MSIRVVAKVDLRETGRSWRLLGLGAAYVFFFTGAAAIFVSLGQLPGVVPVSPGFTGALVHPLGLLFPVVGILLGYRTIIGERVSGTIRLLLSLPHARVDLVVGKLTSRIVLVSTTATLGAMCGYLASALFEGSISGLEYALVIALALVLQATFVAISVGLSAGIESETMVVATALGSVLLFAVLWQGVVQTLVSLVSAMGASAIAEPFTVILNAVNPVLAFSRLASLVLGTGGQVSSPWHEWVVPALVLLSWLVLPVLLGVKRFEGAEIS</sequence>
<proteinExistence type="predicted"/>
<accession>A0ABD5RGE1</accession>
<feature type="transmembrane region" description="Helical" evidence="1">
    <location>
        <begin position="242"/>
        <end position="261"/>
    </location>
</feature>
<dbReference type="Proteomes" id="UP001596201">
    <property type="component" value="Unassembled WGS sequence"/>
</dbReference>
<keyword evidence="1" id="KW-1133">Transmembrane helix</keyword>
<comment type="caution">
    <text evidence="2">The sequence shown here is derived from an EMBL/GenBank/DDBJ whole genome shotgun (WGS) entry which is preliminary data.</text>
</comment>
<keyword evidence="1" id="KW-0472">Membrane</keyword>
<keyword evidence="3" id="KW-1185">Reference proteome</keyword>
<reference evidence="2 3" key="1">
    <citation type="journal article" date="2019" name="Int. J. Syst. Evol. Microbiol.">
        <title>The Global Catalogue of Microorganisms (GCM) 10K type strain sequencing project: providing services to taxonomists for standard genome sequencing and annotation.</title>
        <authorList>
            <consortium name="The Broad Institute Genomics Platform"/>
            <consortium name="The Broad Institute Genome Sequencing Center for Infectious Disease"/>
            <person name="Wu L."/>
            <person name="Ma J."/>
        </authorList>
    </citation>
    <scope>NUCLEOTIDE SEQUENCE [LARGE SCALE GENOMIC DNA]</scope>
    <source>
        <strain evidence="2 3">CGMCC 1.12237</strain>
    </source>
</reference>
<feature type="transmembrane region" description="Helical" evidence="1">
    <location>
        <begin position="20"/>
        <end position="41"/>
    </location>
</feature>
<feature type="transmembrane region" description="Helical" evidence="1">
    <location>
        <begin position="139"/>
        <end position="162"/>
    </location>
</feature>
<evidence type="ECO:0000313" key="2">
    <source>
        <dbReference type="EMBL" id="MFC5369137.1"/>
    </source>
</evidence>
<name>A0ABD5RGE1_9EURY</name>
<dbReference type="GO" id="GO:0005886">
    <property type="term" value="C:plasma membrane"/>
    <property type="evidence" value="ECO:0007669"/>
    <property type="project" value="UniProtKB-SubCell"/>
</dbReference>
<dbReference type="RefSeq" id="WP_227231191.1">
    <property type="nucleotide sequence ID" value="NZ_JAJCVJ010000003.1"/>
</dbReference>
<dbReference type="Pfam" id="PF12679">
    <property type="entry name" value="ABC2_membrane_2"/>
    <property type="match status" value="1"/>
</dbReference>
<gene>
    <name evidence="2" type="ORF">ACFPJ5_19585</name>
</gene>
<organism evidence="2 3">
    <name type="scientific">Salinirubrum litoreum</name>
    <dbReference type="NCBI Taxonomy" id="1126234"/>
    <lineage>
        <taxon>Archaea</taxon>
        <taxon>Methanobacteriati</taxon>
        <taxon>Methanobacteriota</taxon>
        <taxon>Stenosarchaea group</taxon>
        <taxon>Halobacteria</taxon>
        <taxon>Halobacteriales</taxon>
        <taxon>Haloferacaceae</taxon>
        <taxon>Salinirubrum</taxon>
    </lineage>
</organism>
<feature type="transmembrane region" description="Helical" evidence="1">
    <location>
        <begin position="169"/>
        <end position="188"/>
    </location>
</feature>
<evidence type="ECO:0000256" key="1">
    <source>
        <dbReference type="SAM" id="Phobius"/>
    </source>
</evidence>
<dbReference type="EMBL" id="JBHSKX010000004">
    <property type="protein sequence ID" value="MFC5369137.1"/>
    <property type="molecule type" value="Genomic_DNA"/>
</dbReference>
<feature type="transmembrane region" description="Helical" evidence="1">
    <location>
        <begin position="53"/>
        <end position="75"/>
    </location>
</feature>
<keyword evidence="1" id="KW-0812">Transmembrane</keyword>
<evidence type="ECO:0000313" key="3">
    <source>
        <dbReference type="Proteomes" id="UP001596201"/>
    </source>
</evidence>
<protein>
    <submittedName>
        <fullName evidence="2">ABC transporter permease subunit</fullName>
    </submittedName>
</protein>